<evidence type="ECO:0000313" key="1">
    <source>
        <dbReference type="EMBL" id="CAD9084313.1"/>
    </source>
</evidence>
<proteinExistence type="predicted"/>
<organism evidence="1">
    <name type="scientific">Percolomonas cosmopolitus</name>
    <dbReference type="NCBI Taxonomy" id="63605"/>
    <lineage>
        <taxon>Eukaryota</taxon>
        <taxon>Discoba</taxon>
        <taxon>Heterolobosea</taxon>
        <taxon>Tetramitia</taxon>
        <taxon>Eutetramitia</taxon>
        <taxon>Percolomonadidae</taxon>
        <taxon>Percolomonas</taxon>
    </lineage>
</organism>
<dbReference type="EMBL" id="HBGD01009184">
    <property type="protein sequence ID" value="CAD9084313.1"/>
    <property type="molecule type" value="Transcribed_RNA"/>
</dbReference>
<name>A0A7S1KT13_9EUKA</name>
<accession>A0A7S1KT13</accession>
<gene>
    <name evidence="1" type="ORF">PCOS0759_LOCUS7567</name>
</gene>
<dbReference type="AlphaFoldDB" id="A0A7S1KT13"/>
<reference evidence="1" key="1">
    <citation type="submission" date="2021-01" db="EMBL/GenBank/DDBJ databases">
        <authorList>
            <person name="Corre E."/>
            <person name="Pelletier E."/>
            <person name="Niang G."/>
            <person name="Scheremetjew M."/>
            <person name="Finn R."/>
            <person name="Kale V."/>
            <person name="Holt S."/>
            <person name="Cochrane G."/>
            <person name="Meng A."/>
            <person name="Brown T."/>
            <person name="Cohen L."/>
        </authorList>
    </citation>
    <scope>NUCLEOTIDE SEQUENCE</scope>
    <source>
        <strain evidence="1">WS</strain>
    </source>
</reference>
<protein>
    <submittedName>
        <fullName evidence="1">Uncharacterized protein</fullName>
    </submittedName>
</protein>
<sequence>MSFPKQFNSKKASASLPSINIPKSIPILTPLFTQYFPNARFARIFPVNLYYYTKGLTEFLVRKNKGFAIGAITLFAIFETTTYIAARSARTGDNGRYEKLFYQAEKRSKAQIQQLYSSVGLDPEAL</sequence>